<sequence>MMRQAVWESIQEMQRPHAQILVSCKGVSEGMNLGGLTDIVFCDGFGTRDEFVARSYRTGRAGHRGRIHVISSSKEAALNVENLWTNNIGGESEANVEKIAFDLSTNPSFEDAAEAQNRRDATHKDAHNVNIGGKQKHRGGSTRHRSRGSRSTDKKEKQHLMKQNWRQPQETSANSDLPTVPDPAIALDATRDDVHANPRAESAPAKVTAKAQPNSGQGNGQTKYQNPVTTETKKDSTEHSQRTEKAAMKLNSQPEVRKRAAVQAWEELLRDRDPFMSWDSDWELVLRQASVGRAVKKSKEPVRPDSVDSDGDKIPVED</sequence>
<protein>
    <recommendedName>
        <fullName evidence="4">Helicase C-terminal domain-containing protein</fullName>
    </recommendedName>
</protein>
<dbReference type="Proteomes" id="UP000054266">
    <property type="component" value="Unassembled WGS sequence"/>
</dbReference>
<evidence type="ECO:0000313" key="2">
    <source>
        <dbReference type="EMBL" id="KIW71843.1"/>
    </source>
</evidence>
<dbReference type="AlphaFoldDB" id="A0A0D2FTR5"/>
<accession>A0A0D2FTR5</accession>
<dbReference type="HOGENOM" id="CLU_874356_0_0_1"/>
<keyword evidence="3" id="KW-1185">Reference proteome</keyword>
<organism evidence="2 3">
    <name type="scientific">Phialophora macrospora</name>
    <dbReference type="NCBI Taxonomy" id="1851006"/>
    <lineage>
        <taxon>Eukaryota</taxon>
        <taxon>Fungi</taxon>
        <taxon>Dikarya</taxon>
        <taxon>Ascomycota</taxon>
        <taxon>Pezizomycotina</taxon>
        <taxon>Eurotiomycetes</taxon>
        <taxon>Chaetothyriomycetidae</taxon>
        <taxon>Chaetothyriales</taxon>
        <taxon>Herpotrichiellaceae</taxon>
        <taxon>Phialophora</taxon>
    </lineage>
</organism>
<feature type="region of interest" description="Disordered" evidence="1">
    <location>
        <begin position="290"/>
        <end position="318"/>
    </location>
</feature>
<proteinExistence type="predicted"/>
<feature type="region of interest" description="Disordered" evidence="1">
    <location>
        <begin position="197"/>
        <end position="257"/>
    </location>
</feature>
<reference evidence="2 3" key="1">
    <citation type="submission" date="2015-01" db="EMBL/GenBank/DDBJ databases">
        <title>The Genome Sequence of Capronia semiimmersa CBS27337.</title>
        <authorList>
            <consortium name="The Broad Institute Genomics Platform"/>
            <person name="Cuomo C."/>
            <person name="de Hoog S."/>
            <person name="Gorbushina A."/>
            <person name="Stielow B."/>
            <person name="Teixiera M."/>
            <person name="Abouelleil A."/>
            <person name="Chapman S.B."/>
            <person name="Priest M."/>
            <person name="Young S.K."/>
            <person name="Wortman J."/>
            <person name="Nusbaum C."/>
            <person name="Birren B."/>
        </authorList>
    </citation>
    <scope>NUCLEOTIDE SEQUENCE [LARGE SCALE GENOMIC DNA]</scope>
    <source>
        <strain evidence="2 3">CBS 27337</strain>
    </source>
</reference>
<gene>
    <name evidence="2" type="ORF">PV04_00075</name>
</gene>
<dbReference type="SUPFAM" id="SSF52540">
    <property type="entry name" value="P-loop containing nucleoside triphosphate hydrolases"/>
    <property type="match status" value="1"/>
</dbReference>
<evidence type="ECO:0000313" key="3">
    <source>
        <dbReference type="Proteomes" id="UP000054266"/>
    </source>
</evidence>
<dbReference type="InterPro" id="IPR027417">
    <property type="entry name" value="P-loop_NTPase"/>
</dbReference>
<feature type="compositionally biased region" description="Polar residues" evidence="1">
    <location>
        <begin position="211"/>
        <end position="230"/>
    </location>
</feature>
<feature type="compositionally biased region" description="Basic and acidic residues" evidence="1">
    <location>
        <begin position="150"/>
        <end position="159"/>
    </location>
</feature>
<evidence type="ECO:0000256" key="1">
    <source>
        <dbReference type="SAM" id="MobiDB-lite"/>
    </source>
</evidence>
<feature type="compositionally biased region" description="Basic and acidic residues" evidence="1">
    <location>
        <begin position="231"/>
        <end position="247"/>
    </location>
</feature>
<feature type="compositionally biased region" description="Polar residues" evidence="1">
    <location>
        <begin position="164"/>
        <end position="177"/>
    </location>
</feature>
<dbReference type="EMBL" id="KN846956">
    <property type="protein sequence ID" value="KIW71843.1"/>
    <property type="molecule type" value="Genomic_DNA"/>
</dbReference>
<feature type="compositionally biased region" description="Basic and acidic residues" evidence="1">
    <location>
        <begin position="297"/>
        <end position="318"/>
    </location>
</feature>
<feature type="compositionally biased region" description="Basic residues" evidence="1">
    <location>
        <begin position="134"/>
        <end position="148"/>
    </location>
</feature>
<evidence type="ECO:0008006" key="4">
    <source>
        <dbReference type="Google" id="ProtNLM"/>
    </source>
</evidence>
<dbReference type="Gene3D" id="3.40.50.300">
    <property type="entry name" value="P-loop containing nucleotide triphosphate hydrolases"/>
    <property type="match status" value="1"/>
</dbReference>
<feature type="compositionally biased region" description="Basic and acidic residues" evidence="1">
    <location>
        <begin position="116"/>
        <end position="127"/>
    </location>
</feature>
<name>A0A0D2FTR5_9EURO</name>
<feature type="region of interest" description="Disordered" evidence="1">
    <location>
        <begin position="111"/>
        <end position="183"/>
    </location>
</feature>